<dbReference type="SUPFAM" id="SSF52540">
    <property type="entry name" value="P-loop containing nucleoside triphosphate hydrolases"/>
    <property type="match status" value="1"/>
</dbReference>
<dbReference type="InterPro" id="IPR058546">
    <property type="entry name" value="RPS4B/Roq1-like_LRR"/>
</dbReference>
<keyword evidence="6" id="KW-1185">Reference proteome</keyword>
<dbReference type="SMART" id="SM00382">
    <property type="entry name" value="AAA"/>
    <property type="match status" value="1"/>
</dbReference>
<dbReference type="GO" id="GO:0043531">
    <property type="term" value="F:ADP binding"/>
    <property type="evidence" value="ECO:0007669"/>
    <property type="project" value="InterPro"/>
</dbReference>
<dbReference type="RefSeq" id="XP_008454579.1">
    <property type="nucleotide sequence ID" value="XM_008456357.3"/>
</dbReference>
<evidence type="ECO:0000256" key="4">
    <source>
        <dbReference type="ARBA" id="ARBA00023027"/>
    </source>
</evidence>
<evidence type="ECO:0000313" key="6">
    <source>
        <dbReference type="Proteomes" id="UP001652600"/>
    </source>
</evidence>
<dbReference type="InParanoid" id="A0A1S3BZQ4"/>
<dbReference type="Gene3D" id="3.40.50.300">
    <property type="entry name" value="P-loop containing nucleotide triphosphate hydrolases"/>
    <property type="match status" value="1"/>
</dbReference>
<gene>
    <name evidence="7" type="primary">LOC103494963</name>
</gene>
<proteinExistence type="predicted"/>
<evidence type="ECO:0000313" key="7">
    <source>
        <dbReference type="RefSeq" id="XP_008454579.1"/>
    </source>
</evidence>
<dbReference type="KEGG" id="cmo:103494963"/>
<dbReference type="Pfam" id="PF00931">
    <property type="entry name" value="NB-ARC"/>
    <property type="match status" value="1"/>
</dbReference>
<dbReference type="SUPFAM" id="SSF52058">
    <property type="entry name" value="L domain-like"/>
    <property type="match status" value="2"/>
</dbReference>
<dbReference type="eggNOG" id="ENOG502R4BG">
    <property type="taxonomic scope" value="Eukaryota"/>
</dbReference>
<dbReference type="PANTHER" id="PTHR11017">
    <property type="entry name" value="LEUCINE-RICH REPEAT-CONTAINING PROTEIN"/>
    <property type="match status" value="1"/>
</dbReference>
<keyword evidence="4" id="KW-0520">NAD</keyword>
<reference evidence="7" key="1">
    <citation type="submission" date="2025-08" db="UniProtKB">
        <authorList>
            <consortium name="RefSeq"/>
        </authorList>
    </citation>
    <scope>IDENTIFICATION</scope>
    <source>
        <tissue evidence="7">Stem</tissue>
    </source>
</reference>
<evidence type="ECO:0000256" key="3">
    <source>
        <dbReference type="ARBA" id="ARBA00022821"/>
    </source>
</evidence>
<keyword evidence="1" id="KW-0433">Leucine-rich repeat</keyword>
<dbReference type="GO" id="GO:0007165">
    <property type="term" value="P:signal transduction"/>
    <property type="evidence" value="ECO:0007669"/>
    <property type="project" value="InterPro"/>
</dbReference>
<keyword evidence="3" id="KW-0611">Plant defense</keyword>
<dbReference type="SMART" id="SM00255">
    <property type="entry name" value="TIR"/>
    <property type="match status" value="1"/>
</dbReference>
<dbReference type="InterPro" id="IPR027417">
    <property type="entry name" value="P-loop_NTPase"/>
</dbReference>
<dbReference type="Proteomes" id="UP001652600">
    <property type="component" value="Chromosome 5"/>
</dbReference>
<dbReference type="SMR" id="A0A1S3BZQ4"/>
<dbReference type="Gene3D" id="3.80.10.10">
    <property type="entry name" value="Ribonuclease Inhibitor"/>
    <property type="match status" value="3"/>
</dbReference>
<dbReference type="Gene3D" id="3.40.50.10140">
    <property type="entry name" value="Toll/interleukin-1 receptor homology (TIR) domain"/>
    <property type="match status" value="1"/>
</dbReference>
<dbReference type="Pfam" id="PF01582">
    <property type="entry name" value="TIR"/>
    <property type="match status" value="1"/>
</dbReference>
<protein>
    <submittedName>
        <fullName evidence="7">TMV resistance protein N-like isoform X1</fullName>
    </submittedName>
</protein>
<dbReference type="PROSITE" id="PS50104">
    <property type="entry name" value="TIR"/>
    <property type="match status" value="1"/>
</dbReference>
<dbReference type="InterPro" id="IPR044974">
    <property type="entry name" value="Disease_R_plants"/>
</dbReference>
<dbReference type="InterPro" id="IPR032675">
    <property type="entry name" value="LRR_dom_sf"/>
</dbReference>
<feature type="domain" description="TIR" evidence="5">
    <location>
        <begin position="19"/>
        <end position="184"/>
    </location>
</feature>
<dbReference type="Gene3D" id="1.10.8.430">
    <property type="entry name" value="Helical domain of apoptotic protease-activating factors"/>
    <property type="match status" value="1"/>
</dbReference>
<dbReference type="InterPro" id="IPR002182">
    <property type="entry name" value="NB-ARC"/>
</dbReference>
<dbReference type="GeneID" id="103494963"/>
<dbReference type="InterPro" id="IPR042197">
    <property type="entry name" value="Apaf_helical"/>
</dbReference>
<dbReference type="Pfam" id="PF23282">
    <property type="entry name" value="WHD_ROQ1"/>
    <property type="match status" value="1"/>
</dbReference>
<evidence type="ECO:0000259" key="5">
    <source>
        <dbReference type="PROSITE" id="PS50104"/>
    </source>
</evidence>
<dbReference type="Pfam" id="PF23286">
    <property type="entry name" value="LRR_13"/>
    <property type="match status" value="1"/>
</dbReference>
<sequence length="1322" mass="150548">MGSSVVRVGSSFSDPNCNYDYDVFFSFRGEDTRSNFISHLHMALRLKEVNVFIDDKLKRGEQISESLLKSIERSRLSLVIFSKDYASSTWCLDELVKIIECKKSKGQAVLPVFYKVDPSEVRKQTDWFGEALAKHEANKLLTNKIQPWKEALTFAAGLSGWDLANSKDEAELIQEIVKRVLSIVNPMQLLHVAKHPVGVNSRLRKIEELVSHIGFEGVNMVGMYGIGGIGKTTLAKALYNKIATQFEGSCFLLDVRREASKHGLIQLQKTLLNEILKEDLKVVNCDKGINIIRSRLCSKKVLIVLDDVDHRDQLEALVGERDWFCQGSKIIVTTRNKHLLSSHGFDEIHNILGLNEDKAIELFSWHAFKKNHPSSNYFDLSERVTSYCKGHPLALVVLGSFLCNRDQVEWCSILDEFENSLNKDIKDILQLSFDGLEDKVKDIFLDISCLLVGEKVEYVKDTLSACHVNLDFGIIVLMDLSLITIENDQVQMHDLIKQMGHKIVCGESLELGKRSRLWLEKDVLEVFSSNSGTSAIKAIKLEFHNPTRLIVDPQAFRNLKNLRLLIVRNARFCAKIKYLPESLKWIEWHGFSQPSLPSHFIVKNLVGLDLQHSFIKDFGNRLKVGEWLKHVNLSYSTSLKKIPDFSAASNLEKLYLRDCTNLRTIHRSIFCLVKLTLLCLSGCCMIKKLPTSCFKLWSLKHLDLSGCTKLEKIPDFSSALNLEILHLSRCTNLRTIHNSVFSLHKLISLYLDFCSTLKTLPTSCFMLTSLNTLTLYSCQKLEEVPDLSSASNLNSLNVEKCTNLRGIHESIGSLDRLQTLVSRKCTNLVKLPSILRLKSLKHLDLSWCSKLESFPIIDENMKSLRFLDLSFTAIKDLPSSIGYLTELPRLNLGNCTSLISLPKTISLLMSLLDLELRNCRSLQEIPNLPQNIQNLDAYGCELLTKSPDNIVDIISQKQDLTLGEISREFLLMGVEIPKWFSYKTTSNLVSASFRHYSDMERTLAACVSFKVNGDSSRRISCNIFICNRFHCSFSRPFLPSKSEYMWLVTTSLAWGSLDAQDWNKVVVLFEVDDEVNLSIRSYGVHVTEEFNGTQTDVKWPVVNYGDFYQPEKLQNLDIEDILVKRLFDELSYLSNCKAVLHAGSYDPIVITDSNIQPMIFPLHVTYSGYTVISGMEGMGKTALANSLRNKFKRKDNSNWGQCLNDSSRFYLLQGRKSRIFSGYANPSKRRISSKRYYYITFVNLDVIEAQNVNAWFTAQRWIICCSPLESLRRCSHFVITSVDPSLWHTCGVDDVLSSTFQKKFSERRAYIFGIHLPDNFLM</sequence>
<dbReference type="PRINTS" id="PR00364">
    <property type="entry name" value="DISEASERSIST"/>
</dbReference>
<dbReference type="SUPFAM" id="SSF52200">
    <property type="entry name" value="Toll/Interleukin receptor TIR domain"/>
    <property type="match status" value="1"/>
</dbReference>
<keyword evidence="2" id="KW-0677">Repeat</keyword>
<evidence type="ECO:0000256" key="2">
    <source>
        <dbReference type="ARBA" id="ARBA00022737"/>
    </source>
</evidence>
<evidence type="ECO:0000256" key="1">
    <source>
        <dbReference type="ARBA" id="ARBA00022614"/>
    </source>
</evidence>
<dbReference type="OrthoDB" id="1936883at2759"/>
<name>A0A1S3BZQ4_CUCME</name>
<dbReference type="InterPro" id="IPR003593">
    <property type="entry name" value="AAA+_ATPase"/>
</dbReference>
<dbReference type="InterPro" id="IPR000157">
    <property type="entry name" value="TIR_dom"/>
</dbReference>
<dbReference type="InterPro" id="IPR058192">
    <property type="entry name" value="WHD_ROQ1-like"/>
</dbReference>
<dbReference type="FunFam" id="3.40.50.10140:FF:000007">
    <property type="entry name" value="Disease resistance protein (TIR-NBS-LRR class)"/>
    <property type="match status" value="1"/>
</dbReference>
<dbReference type="InterPro" id="IPR035897">
    <property type="entry name" value="Toll_tir_struct_dom_sf"/>
</dbReference>
<dbReference type="PANTHER" id="PTHR11017:SF570">
    <property type="entry name" value="DISEASE RESISTANCE PROTEIN (TIR-NBS CLASS)-RELATED"/>
    <property type="match status" value="1"/>
</dbReference>
<accession>A0A1S3BZQ4</accession>
<organism evidence="6 7">
    <name type="scientific">Cucumis melo</name>
    <name type="common">Muskmelon</name>
    <dbReference type="NCBI Taxonomy" id="3656"/>
    <lineage>
        <taxon>Eukaryota</taxon>
        <taxon>Viridiplantae</taxon>
        <taxon>Streptophyta</taxon>
        <taxon>Embryophyta</taxon>
        <taxon>Tracheophyta</taxon>
        <taxon>Spermatophyta</taxon>
        <taxon>Magnoliopsida</taxon>
        <taxon>eudicotyledons</taxon>
        <taxon>Gunneridae</taxon>
        <taxon>Pentapetalae</taxon>
        <taxon>rosids</taxon>
        <taxon>fabids</taxon>
        <taxon>Cucurbitales</taxon>
        <taxon>Cucurbitaceae</taxon>
        <taxon>Benincaseae</taxon>
        <taxon>Cucumis</taxon>
    </lineage>
</organism>
<dbReference type="GO" id="GO:0006952">
    <property type="term" value="P:defense response"/>
    <property type="evidence" value="ECO:0007669"/>
    <property type="project" value="InterPro"/>
</dbReference>